<dbReference type="PRINTS" id="PR00773">
    <property type="entry name" value="GRPEPROTEIN"/>
</dbReference>
<dbReference type="GO" id="GO:0051087">
    <property type="term" value="F:protein-folding chaperone binding"/>
    <property type="evidence" value="ECO:0007669"/>
    <property type="project" value="InterPro"/>
</dbReference>
<dbReference type="EMBL" id="MHKV01000015">
    <property type="protein sequence ID" value="OGY97323.1"/>
    <property type="molecule type" value="Genomic_DNA"/>
</dbReference>
<organism evidence="7 8">
    <name type="scientific">Candidatus Liptonbacteria bacterium GWC1_60_9</name>
    <dbReference type="NCBI Taxonomy" id="1798645"/>
    <lineage>
        <taxon>Bacteria</taxon>
        <taxon>Candidatus Liptoniibacteriota</taxon>
    </lineage>
</organism>
<dbReference type="GO" id="GO:0051082">
    <property type="term" value="F:unfolded protein binding"/>
    <property type="evidence" value="ECO:0007669"/>
    <property type="project" value="TreeGrafter"/>
</dbReference>
<dbReference type="GO" id="GO:0000774">
    <property type="term" value="F:adenyl-nucleotide exchange factor activity"/>
    <property type="evidence" value="ECO:0007669"/>
    <property type="project" value="InterPro"/>
</dbReference>
<gene>
    <name evidence="3" type="primary">grpE</name>
    <name evidence="7" type="ORF">A2128_00485</name>
</gene>
<dbReference type="SUPFAM" id="SSF58014">
    <property type="entry name" value="Coiled-coil domain of nucleotide exchange factor GrpE"/>
    <property type="match status" value="1"/>
</dbReference>
<evidence type="ECO:0000256" key="4">
    <source>
        <dbReference type="RuleBase" id="RU000639"/>
    </source>
</evidence>
<dbReference type="Proteomes" id="UP000176349">
    <property type="component" value="Unassembled WGS sequence"/>
</dbReference>
<keyword evidence="3 4" id="KW-0346">Stress response</keyword>
<evidence type="ECO:0000256" key="3">
    <source>
        <dbReference type="HAMAP-Rule" id="MF_01151"/>
    </source>
</evidence>
<protein>
    <recommendedName>
        <fullName evidence="3 4">Protein GrpE</fullName>
    </recommendedName>
    <alternativeName>
        <fullName evidence="3">HSP-70 cofactor</fullName>
    </alternativeName>
</protein>
<evidence type="ECO:0000256" key="6">
    <source>
        <dbReference type="SAM" id="MobiDB-lite"/>
    </source>
</evidence>
<keyword evidence="2 3" id="KW-0143">Chaperone</keyword>
<evidence type="ECO:0000256" key="5">
    <source>
        <dbReference type="RuleBase" id="RU004478"/>
    </source>
</evidence>
<comment type="function">
    <text evidence="3 4">Participates actively in the response to hyperosmotic and heat shock by preventing the aggregation of stress-denatured proteins, in association with DnaK and GrpE. It is the nucleotide exchange factor for DnaK and may function as a thermosensor. Unfolded proteins bind initially to DnaJ; upon interaction with the DnaJ-bound protein, DnaK hydrolyzes its bound ATP, resulting in the formation of a stable complex. GrpE releases ADP from DnaK; ATP binding to DnaK triggers the release of the substrate protein, thus completing the reaction cycle. Several rounds of ATP-dependent interactions between DnaJ, DnaK and GrpE are required for fully efficient folding.</text>
</comment>
<keyword evidence="3" id="KW-0963">Cytoplasm</keyword>
<sequence length="189" mass="20868">MDNKEQPHAPAPSVPPVTASSGIPQEAVDEALAELTEKLLLCERERDEYLNGWRRAKADFANYKNEEFKRLEEVIKFGNVDVVRDVIAVLDSLDRGSAALEAAGEKEAASGMRRIQSQLEEMMKRRGLERMEVRPGDAFDPARHEAMGEAPAEAPPGAVAEELECGYLLSGRVIRAAKVNISKEQSNNH</sequence>
<comment type="similarity">
    <text evidence="1 3 5">Belongs to the GrpE family.</text>
</comment>
<dbReference type="Gene3D" id="3.90.20.20">
    <property type="match status" value="1"/>
</dbReference>
<feature type="region of interest" description="Disordered" evidence="6">
    <location>
        <begin position="1"/>
        <end position="25"/>
    </location>
</feature>
<evidence type="ECO:0000313" key="8">
    <source>
        <dbReference type="Proteomes" id="UP000176349"/>
    </source>
</evidence>
<dbReference type="InterPro" id="IPR009012">
    <property type="entry name" value="GrpE_head"/>
</dbReference>
<dbReference type="HAMAP" id="MF_01151">
    <property type="entry name" value="GrpE"/>
    <property type="match status" value="1"/>
</dbReference>
<proteinExistence type="inferred from homology"/>
<evidence type="ECO:0000313" key="7">
    <source>
        <dbReference type="EMBL" id="OGY97323.1"/>
    </source>
</evidence>
<dbReference type="GO" id="GO:0005737">
    <property type="term" value="C:cytoplasm"/>
    <property type="evidence" value="ECO:0007669"/>
    <property type="project" value="UniProtKB-SubCell"/>
</dbReference>
<comment type="subunit">
    <text evidence="3">Homodimer.</text>
</comment>
<dbReference type="Pfam" id="PF01025">
    <property type="entry name" value="GrpE"/>
    <property type="match status" value="1"/>
</dbReference>
<accession>A0A1G2C7F3</accession>
<dbReference type="PROSITE" id="PS01071">
    <property type="entry name" value="GRPE"/>
    <property type="match status" value="1"/>
</dbReference>
<dbReference type="InterPro" id="IPR013805">
    <property type="entry name" value="GrpE_CC"/>
</dbReference>
<dbReference type="SUPFAM" id="SSF51064">
    <property type="entry name" value="Head domain of nucleotide exchange factor GrpE"/>
    <property type="match status" value="1"/>
</dbReference>
<reference evidence="7 8" key="1">
    <citation type="journal article" date="2016" name="Nat. Commun.">
        <title>Thousands of microbial genomes shed light on interconnected biogeochemical processes in an aquifer system.</title>
        <authorList>
            <person name="Anantharaman K."/>
            <person name="Brown C.T."/>
            <person name="Hug L.A."/>
            <person name="Sharon I."/>
            <person name="Castelle C.J."/>
            <person name="Probst A.J."/>
            <person name="Thomas B.C."/>
            <person name="Singh A."/>
            <person name="Wilkins M.J."/>
            <person name="Karaoz U."/>
            <person name="Brodie E.L."/>
            <person name="Williams K.H."/>
            <person name="Hubbard S.S."/>
            <person name="Banfield J.F."/>
        </authorList>
    </citation>
    <scope>NUCLEOTIDE SEQUENCE [LARGE SCALE GENOMIC DNA]</scope>
</reference>
<evidence type="ECO:0000256" key="2">
    <source>
        <dbReference type="ARBA" id="ARBA00023186"/>
    </source>
</evidence>
<comment type="subcellular location">
    <subcellularLocation>
        <location evidence="3">Cytoplasm</location>
    </subcellularLocation>
</comment>
<dbReference type="AlphaFoldDB" id="A0A1G2C7F3"/>
<name>A0A1G2C7F3_9BACT</name>
<dbReference type="CDD" id="cd00446">
    <property type="entry name" value="GrpE"/>
    <property type="match status" value="1"/>
</dbReference>
<dbReference type="PANTHER" id="PTHR21237:SF23">
    <property type="entry name" value="GRPE PROTEIN HOMOLOG, MITOCHONDRIAL"/>
    <property type="match status" value="1"/>
</dbReference>
<dbReference type="GO" id="GO:0006457">
    <property type="term" value="P:protein folding"/>
    <property type="evidence" value="ECO:0007669"/>
    <property type="project" value="InterPro"/>
</dbReference>
<dbReference type="InterPro" id="IPR000740">
    <property type="entry name" value="GrpE"/>
</dbReference>
<dbReference type="Gene3D" id="2.30.22.10">
    <property type="entry name" value="Head domain of nucleotide exchange factor GrpE"/>
    <property type="match status" value="1"/>
</dbReference>
<evidence type="ECO:0000256" key="1">
    <source>
        <dbReference type="ARBA" id="ARBA00009054"/>
    </source>
</evidence>
<dbReference type="PANTHER" id="PTHR21237">
    <property type="entry name" value="GRPE PROTEIN"/>
    <property type="match status" value="1"/>
</dbReference>
<comment type="caution">
    <text evidence="7">The sequence shown here is derived from an EMBL/GenBank/DDBJ whole genome shotgun (WGS) entry which is preliminary data.</text>
</comment>
<dbReference type="GO" id="GO:0042803">
    <property type="term" value="F:protein homodimerization activity"/>
    <property type="evidence" value="ECO:0007669"/>
    <property type="project" value="InterPro"/>
</dbReference>